<gene>
    <name evidence="1" type="ORF">MU0050_002928</name>
</gene>
<dbReference type="Gene3D" id="3.40.50.300">
    <property type="entry name" value="P-loop containing nucleotide triphosphate hydrolases"/>
    <property type="match status" value="1"/>
</dbReference>
<dbReference type="Proteomes" id="UP001190466">
    <property type="component" value="Chromosome"/>
</dbReference>
<keyword evidence="2" id="KW-1185">Reference proteome</keyword>
<evidence type="ECO:0000313" key="1">
    <source>
        <dbReference type="EMBL" id="CAJ1583986.1"/>
    </source>
</evidence>
<proteinExistence type="predicted"/>
<dbReference type="SUPFAM" id="SSF52540">
    <property type="entry name" value="P-loop containing nucleoside triphosphate hydrolases"/>
    <property type="match status" value="1"/>
</dbReference>
<dbReference type="RefSeq" id="WP_316510325.1">
    <property type="nucleotide sequence ID" value="NZ_OY726395.1"/>
</dbReference>
<dbReference type="EMBL" id="OY726395">
    <property type="protein sequence ID" value="CAJ1583986.1"/>
    <property type="molecule type" value="Genomic_DNA"/>
</dbReference>
<dbReference type="GO" id="GO:0016740">
    <property type="term" value="F:transferase activity"/>
    <property type="evidence" value="ECO:0007669"/>
    <property type="project" value="UniProtKB-KW"/>
</dbReference>
<dbReference type="EC" id="2.8.2.-" evidence="1"/>
<name>A0ABM9MFK1_9MYCO</name>
<dbReference type="PANTHER" id="PTHR36451">
    <property type="entry name" value="PAPS-DEPENDENT SULFOTRANSFERASE STF3"/>
    <property type="match status" value="1"/>
</dbReference>
<accession>A0ABM9MFK1</accession>
<sequence length="416" mass="45641">MTRWQAPARTPEAQQLYEAAEADRLIHPDKYRLGAEAVDLVIDRASRGAGEAMFGPVSEWKPGLTEYLGSAAEDGRLNALGARNAHGTAIGRLRARVAIDSYLRDHPAVENRPVAAPIVITGGWRTGTTFLFRLLAADPRLRAPLPAELGAPWLLAGDLDPRQRAERMATAKAGSQLLHILNPTMAAVHDSGPDLAEECVLAMGTTLHNWGFTATTRLDGYARWLAGESFAAEYRQHRRTLQILDADDGRRWVLKAPAHTAELEHLIATYPGACVVQLHRDIVETVASGASLFATYRSTYSDDVDGHDVGRFQAEQTELWLRRAVAAREAPAAQTVTWLDLQYTDLVADPDATLRRIYAAADLDAPDTAAMIAAHHSTQPRHGKGQHRYEAADFGIEPRALRERMRFYTDAVGLPA</sequence>
<keyword evidence="1" id="KW-0808">Transferase</keyword>
<reference evidence="1 2" key="1">
    <citation type="submission" date="2023-08" db="EMBL/GenBank/DDBJ databases">
        <authorList>
            <person name="Folkvardsen B D."/>
            <person name="Norman A."/>
        </authorList>
    </citation>
    <scope>NUCLEOTIDE SEQUENCE [LARGE SCALE GENOMIC DNA]</scope>
    <source>
        <strain evidence="1 2">Mu0050</strain>
    </source>
</reference>
<organism evidence="1 2">
    <name type="scientific">[Mycobacterium] wendilense</name>
    <dbReference type="NCBI Taxonomy" id="3064284"/>
    <lineage>
        <taxon>Bacteria</taxon>
        <taxon>Bacillati</taxon>
        <taxon>Actinomycetota</taxon>
        <taxon>Actinomycetes</taxon>
        <taxon>Mycobacteriales</taxon>
        <taxon>Mycobacteriaceae</taxon>
        <taxon>Mycolicibacter</taxon>
    </lineage>
</organism>
<dbReference type="PANTHER" id="PTHR36451:SF1">
    <property type="entry name" value="OMEGA-HYDROXY-BETA-DIHYDROMENAQUINONE-9 SULFOTRANSFERASE STF3"/>
    <property type="match status" value="1"/>
</dbReference>
<dbReference type="Pfam" id="PF13469">
    <property type="entry name" value="Sulfotransfer_3"/>
    <property type="match status" value="1"/>
</dbReference>
<dbReference type="InterPro" id="IPR052736">
    <property type="entry name" value="Stf3_sulfotransferase"/>
</dbReference>
<protein>
    <submittedName>
        <fullName evidence="1">Sulfotransferase</fullName>
        <ecNumber evidence="1">2.8.2.-</ecNumber>
    </submittedName>
</protein>
<dbReference type="InterPro" id="IPR027417">
    <property type="entry name" value="P-loop_NTPase"/>
</dbReference>
<evidence type="ECO:0000313" key="2">
    <source>
        <dbReference type="Proteomes" id="UP001190466"/>
    </source>
</evidence>